<dbReference type="Bgee" id="ENSMODG00000037276">
    <property type="expression patterns" value="Expressed in lung and 18 other cell types or tissues"/>
</dbReference>
<dbReference type="STRING" id="13616.ENSMODP00000055520"/>
<evidence type="ECO:0008006" key="4">
    <source>
        <dbReference type="Google" id="ProtNLM"/>
    </source>
</evidence>
<dbReference type="Gene3D" id="3.90.550.10">
    <property type="entry name" value="Spore Coat Polysaccharide Biosynthesis Protein SpsA, Chain A"/>
    <property type="match status" value="1"/>
</dbReference>
<evidence type="ECO:0000313" key="2">
    <source>
        <dbReference type="Ensembl" id="ENSMODP00000055520.1"/>
    </source>
</evidence>
<dbReference type="PANTHER" id="PTHR46612">
    <property type="entry name" value="XYLOSIDE XYLOSYLTRANSFERASE 1"/>
    <property type="match status" value="1"/>
</dbReference>
<dbReference type="Ensembl" id="ENSMODT00000065528.1">
    <property type="protein sequence ID" value="ENSMODP00000055520.1"/>
    <property type="gene ID" value="ENSMODG00000037276.1"/>
</dbReference>
<organism evidence="2 3">
    <name type="scientific">Monodelphis domestica</name>
    <name type="common">Gray short-tailed opossum</name>
    <dbReference type="NCBI Taxonomy" id="13616"/>
    <lineage>
        <taxon>Eukaryota</taxon>
        <taxon>Metazoa</taxon>
        <taxon>Chordata</taxon>
        <taxon>Craniata</taxon>
        <taxon>Vertebrata</taxon>
        <taxon>Euteleostomi</taxon>
        <taxon>Mammalia</taxon>
        <taxon>Metatheria</taxon>
        <taxon>Didelphimorphia</taxon>
        <taxon>Didelphidae</taxon>
        <taxon>Monodelphis</taxon>
    </lineage>
</organism>
<keyword evidence="3" id="KW-1185">Reference proteome</keyword>
<feature type="compositionally biased region" description="Pro residues" evidence="1">
    <location>
        <begin position="55"/>
        <end position="67"/>
    </location>
</feature>
<reference evidence="2" key="2">
    <citation type="submission" date="2025-08" db="UniProtKB">
        <authorList>
            <consortium name="Ensembl"/>
        </authorList>
    </citation>
    <scope>IDENTIFICATION</scope>
</reference>
<dbReference type="InterPro" id="IPR029044">
    <property type="entry name" value="Nucleotide-diphossugar_trans"/>
</dbReference>
<feature type="compositionally biased region" description="Low complexity" evidence="1">
    <location>
        <begin position="44"/>
        <end position="54"/>
    </location>
</feature>
<dbReference type="InterPro" id="IPR042465">
    <property type="entry name" value="XXLT1"/>
</dbReference>
<accession>A0A5F8H6B8</accession>
<feature type="compositionally biased region" description="Polar residues" evidence="1">
    <location>
        <begin position="70"/>
        <end position="81"/>
    </location>
</feature>
<dbReference type="InParanoid" id="A0A5F8H6B8"/>
<evidence type="ECO:0000313" key="3">
    <source>
        <dbReference type="Proteomes" id="UP000002280"/>
    </source>
</evidence>
<proteinExistence type="predicted"/>
<name>A0A5F8H6B8_MONDO</name>
<protein>
    <recommendedName>
        <fullName evidence="4">Xyloside xylosyltransferase 1</fullName>
    </recommendedName>
</protein>
<feature type="compositionally biased region" description="Basic and acidic residues" evidence="1">
    <location>
        <begin position="9"/>
        <end position="23"/>
    </location>
</feature>
<reference evidence="2" key="1">
    <citation type="journal article" date="2007" name="Nature">
        <title>Genome of the marsupial Monodelphis domestica reveals innovation in non-coding sequences.</title>
        <authorList>
            <person name="Mikkelsen T.S."/>
            <person name="Wakefield M.J."/>
            <person name="Aken B."/>
            <person name="Amemiya C.T."/>
            <person name="Chang J.L."/>
            <person name="Duke S."/>
            <person name="Garber M."/>
            <person name="Gentles A.J."/>
            <person name="Goodstadt L."/>
            <person name="Heger A."/>
            <person name="Jurka J."/>
            <person name="Kamal M."/>
            <person name="Mauceli E."/>
            <person name="Searle S.M."/>
            <person name="Sharpe T."/>
            <person name="Baker M.L."/>
            <person name="Batzer M.A."/>
            <person name="Benos P.V."/>
            <person name="Belov K."/>
            <person name="Clamp M."/>
            <person name="Cook A."/>
            <person name="Cuff J."/>
            <person name="Das R."/>
            <person name="Davidow L."/>
            <person name="Deakin J.E."/>
            <person name="Fazzari M.J."/>
            <person name="Glass J.L."/>
            <person name="Grabherr M."/>
            <person name="Greally J.M."/>
            <person name="Gu W."/>
            <person name="Hore T.A."/>
            <person name="Huttley G.A."/>
            <person name="Kleber M."/>
            <person name="Jirtle R.L."/>
            <person name="Koina E."/>
            <person name="Lee J.T."/>
            <person name="Mahony S."/>
            <person name="Marra M.A."/>
            <person name="Miller R.D."/>
            <person name="Nicholls R.D."/>
            <person name="Oda M."/>
            <person name="Papenfuss A.T."/>
            <person name="Parra Z.E."/>
            <person name="Pollock D.D."/>
            <person name="Ray D.A."/>
            <person name="Schein J.E."/>
            <person name="Speed T.P."/>
            <person name="Thompson K."/>
            <person name="VandeBerg J.L."/>
            <person name="Wade C.M."/>
            <person name="Walker J.A."/>
            <person name="Waters P.D."/>
            <person name="Webber C."/>
            <person name="Weidman J.R."/>
            <person name="Xie X."/>
            <person name="Zody M.C."/>
            <person name="Baldwin J."/>
            <person name="Abdouelleil A."/>
            <person name="Abdulkadir J."/>
            <person name="Abebe A."/>
            <person name="Abera B."/>
            <person name="Abreu J."/>
            <person name="Acer S.C."/>
            <person name="Aftuck L."/>
            <person name="Alexander A."/>
            <person name="An P."/>
            <person name="Anderson E."/>
            <person name="Anderson S."/>
            <person name="Arachi H."/>
            <person name="Azer M."/>
            <person name="Bachantsang P."/>
            <person name="Barry A."/>
            <person name="Bayul T."/>
            <person name="Berlin A."/>
            <person name="Bessette D."/>
            <person name="Bloom T."/>
            <person name="Bloom T."/>
            <person name="Boguslavskiy L."/>
            <person name="Bonnet C."/>
            <person name="Boukhgalter B."/>
            <person name="Bourzgui I."/>
            <person name="Brown A."/>
            <person name="Cahill P."/>
            <person name="Channer S."/>
            <person name="Cheshatsang Y."/>
            <person name="Chuda L."/>
            <person name="Citroen M."/>
            <person name="Collymore A."/>
            <person name="Cooke P."/>
            <person name="Costello M."/>
            <person name="D'Aco K."/>
            <person name="Daza R."/>
            <person name="De Haan G."/>
            <person name="DeGray S."/>
            <person name="DeMaso C."/>
            <person name="Dhargay N."/>
            <person name="Dooley K."/>
            <person name="Dooley E."/>
            <person name="Doricent M."/>
            <person name="Dorje P."/>
            <person name="Dorjee K."/>
            <person name="Dupes A."/>
            <person name="Elong R."/>
            <person name="Falk J."/>
            <person name="Farina A."/>
            <person name="Faro S."/>
            <person name="Ferguson D."/>
            <person name="Fisher S."/>
            <person name="Foley C.D."/>
            <person name="Franke A."/>
            <person name="Friedrich D."/>
            <person name="Gadbois L."/>
            <person name="Gearin G."/>
            <person name="Gearin C.R."/>
            <person name="Giannoukos G."/>
            <person name="Goode T."/>
            <person name="Graham J."/>
            <person name="Grandbois E."/>
            <person name="Grewal S."/>
            <person name="Gyaltsen K."/>
            <person name="Hafez N."/>
            <person name="Hagos B."/>
            <person name="Hall J."/>
            <person name="Henson C."/>
            <person name="Hollinger A."/>
            <person name="Honan T."/>
            <person name="Huard M.D."/>
            <person name="Hughes L."/>
            <person name="Hurhula B."/>
            <person name="Husby M.E."/>
            <person name="Kamat A."/>
            <person name="Kanga B."/>
            <person name="Kashin S."/>
            <person name="Khazanovich D."/>
            <person name="Kisner P."/>
            <person name="Lance K."/>
            <person name="Lara M."/>
            <person name="Lee W."/>
            <person name="Lennon N."/>
            <person name="Letendre F."/>
            <person name="LeVine R."/>
            <person name="Lipovsky A."/>
            <person name="Liu X."/>
            <person name="Liu J."/>
            <person name="Liu S."/>
            <person name="Lokyitsang T."/>
            <person name="Lokyitsang Y."/>
            <person name="Lubonja R."/>
            <person name="Lui A."/>
            <person name="MacDonald P."/>
            <person name="Magnisalis V."/>
            <person name="Maru K."/>
            <person name="Matthews C."/>
            <person name="McCusker W."/>
            <person name="McDonough S."/>
            <person name="Mehta T."/>
            <person name="Meldrim J."/>
            <person name="Meneus L."/>
            <person name="Mihai O."/>
            <person name="Mihalev A."/>
            <person name="Mihova T."/>
            <person name="Mittelman R."/>
            <person name="Mlenga V."/>
            <person name="Montmayeur A."/>
            <person name="Mulrain L."/>
            <person name="Navidi A."/>
            <person name="Naylor J."/>
            <person name="Negash T."/>
            <person name="Nguyen T."/>
            <person name="Nguyen N."/>
            <person name="Nicol R."/>
            <person name="Norbu C."/>
            <person name="Norbu N."/>
            <person name="Novod N."/>
            <person name="O'Neill B."/>
            <person name="Osman S."/>
            <person name="Markiewicz E."/>
            <person name="Oyono O.L."/>
            <person name="Patti C."/>
            <person name="Phunkhang P."/>
            <person name="Pierre F."/>
            <person name="Priest M."/>
            <person name="Raghuraman S."/>
            <person name="Rege F."/>
            <person name="Reyes R."/>
            <person name="Rise C."/>
            <person name="Rogov P."/>
            <person name="Ross K."/>
            <person name="Ryan E."/>
            <person name="Settipalli S."/>
            <person name="Shea T."/>
            <person name="Sherpa N."/>
            <person name="Shi L."/>
            <person name="Shih D."/>
            <person name="Sparrow T."/>
            <person name="Spaulding J."/>
            <person name="Stalker J."/>
            <person name="Stange-Thomann N."/>
            <person name="Stavropoulos S."/>
            <person name="Stone C."/>
            <person name="Strader C."/>
            <person name="Tesfaye S."/>
            <person name="Thomson T."/>
            <person name="Thoulutsang Y."/>
            <person name="Thoulutsang D."/>
            <person name="Topham K."/>
            <person name="Topping I."/>
            <person name="Tsamla T."/>
            <person name="Vassiliev H."/>
            <person name="Vo A."/>
            <person name="Wangchuk T."/>
            <person name="Wangdi T."/>
            <person name="Weiand M."/>
            <person name="Wilkinson J."/>
            <person name="Wilson A."/>
            <person name="Yadav S."/>
            <person name="Young G."/>
            <person name="Yu Q."/>
            <person name="Zembek L."/>
            <person name="Zhong D."/>
            <person name="Zimmer A."/>
            <person name="Zwirko Z."/>
            <person name="Jaffe D.B."/>
            <person name="Alvarez P."/>
            <person name="Brockman W."/>
            <person name="Butler J."/>
            <person name="Chin C."/>
            <person name="Gnerre S."/>
            <person name="MacCallum I."/>
            <person name="Graves J.A."/>
            <person name="Ponting C.P."/>
            <person name="Breen M."/>
            <person name="Samollow P.B."/>
            <person name="Lander E.S."/>
            <person name="Lindblad-Toh K."/>
        </authorList>
    </citation>
    <scope>NUCLEOTIDE SEQUENCE [LARGE SCALE GENOMIC DNA]</scope>
</reference>
<dbReference type="GeneTree" id="ENSGT00940000158154"/>
<feature type="region of interest" description="Disordered" evidence="1">
    <location>
        <begin position="1"/>
        <end position="81"/>
    </location>
</feature>
<dbReference type="OMA" id="HMEYNDM"/>
<dbReference type="GO" id="GO:0016266">
    <property type="term" value="P:protein O-linked glycosylation via N-acetyl-galactosamine"/>
    <property type="evidence" value="ECO:0000318"/>
    <property type="project" value="GO_Central"/>
</dbReference>
<dbReference type="PANTHER" id="PTHR46612:SF1">
    <property type="entry name" value="XYLOSIDE XYLOSYLTRANSFERASE 1"/>
    <property type="match status" value="1"/>
</dbReference>
<dbReference type="Pfam" id="PF01501">
    <property type="entry name" value="Glyco_transf_8"/>
    <property type="match status" value="1"/>
</dbReference>
<dbReference type="GO" id="GO:0005789">
    <property type="term" value="C:endoplasmic reticulum membrane"/>
    <property type="evidence" value="ECO:0000318"/>
    <property type="project" value="GO_Central"/>
</dbReference>
<evidence type="ECO:0000256" key="1">
    <source>
        <dbReference type="SAM" id="MobiDB-lite"/>
    </source>
</evidence>
<dbReference type="GO" id="GO:0140560">
    <property type="term" value="F:xylosyl alpha-1,3-xylosyltransferase activity"/>
    <property type="evidence" value="ECO:0000318"/>
    <property type="project" value="GO_Central"/>
</dbReference>
<sequence length="277" mass="31495">MSHPLEPGTIKEARPEGVTEDRVGVLSPRPCPGGEARWRHGEGLLVVPRSLPLSPTSPPRAWRPPRPGATSGSAVPASSRTARGTEDFPWVLVLLTLLSPAEISRIIQLDLDLKYTANIRELFEEFDRFPPGAVIGLAREMQPVYRHTFWQFRRENPQSRVGDPPPEGLPGFNSGVMLLNLEAMRQSALYRRLLEPAALQRLTDKYHFRGHLGDQDFFTVAGMEHPELFHVLDCTWNRQLCTWWKDHGYRDVFDAYFRCEGHVRIFHGNCNTPIPED</sequence>
<dbReference type="Proteomes" id="UP000002280">
    <property type="component" value="Unplaced"/>
</dbReference>
<reference evidence="2" key="3">
    <citation type="submission" date="2025-09" db="UniProtKB">
        <authorList>
            <consortium name="Ensembl"/>
        </authorList>
    </citation>
    <scope>IDENTIFICATION</scope>
</reference>
<dbReference type="AlphaFoldDB" id="A0A5F8H6B8"/>
<dbReference type="SUPFAM" id="SSF53448">
    <property type="entry name" value="Nucleotide-diphospho-sugar transferases"/>
    <property type="match status" value="1"/>
</dbReference>
<dbReference type="InterPro" id="IPR002495">
    <property type="entry name" value="Glyco_trans_8"/>
</dbReference>